<feature type="compositionally biased region" description="Basic and acidic residues" evidence="2">
    <location>
        <begin position="293"/>
        <end position="310"/>
    </location>
</feature>
<dbReference type="Gene3D" id="1.10.167.10">
    <property type="entry name" value="Regulator of G-protein Signalling 4, domain 2"/>
    <property type="match status" value="1"/>
</dbReference>
<protein>
    <submittedName>
        <fullName evidence="4">Electron carrier/ protein disulfide oxidoreductase</fullName>
    </submittedName>
</protein>
<gene>
    <name evidence="4" type="ORF">M0812_23325</name>
</gene>
<feature type="compositionally biased region" description="Basic residues" evidence="2">
    <location>
        <begin position="344"/>
        <end position="361"/>
    </location>
</feature>
<feature type="coiled-coil region" evidence="1">
    <location>
        <begin position="91"/>
        <end position="141"/>
    </location>
</feature>
<dbReference type="InterPro" id="IPR016137">
    <property type="entry name" value="RGS"/>
</dbReference>
<dbReference type="PANTHER" id="PTHR46361:SF3">
    <property type="entry name" value="ELECTRON CARRIER_ PROTEIN DISULFIDE OXIDOREDUCTASE"/>
    <property type="match status" value="1"/>
</dbReference>
<evidence type="ECO:0000313" key="5">
    <source>
        <dbReference type="Proteomes" id="UP001146793"/>
    </source>
</evidence>
<dbReference type="SUPFAM" id="SSF48097">
    <property type="entry name" value="Regulator of G-protein signaling, RGS"/>
    <property type="match status" value="1"/>
</dbReference>
<dbReference type="InterPro" id="IPR036305">
    <property type="entry name" value="RGS_sf"/>
</dbReference>
<organism evidence="4 5">
    <name type="scientific">Anaeramoeba flamelloides</name>
    <dbReference type="NCBI Taxonomy" id="1746091"/>
    <lineage>
        <taxon>Eukaryota</taxon>
        <taxon>Metamonada</taxon>
        <taxon>Anaeramoebidae</taxon>
        <taxon>Anaeramoeba</taxon>
    </lineage>
</organism>
<dbReference type="Pfam" id="PF04784">
    <property type="entry name" value="DUF547"/>
    <property type="match status" value="1"/>
</dbReference>
<dbReference type="PRINTS" id="PR01301">
    <property type="entry name" value="RGSPROTEIN"/>
</dbReference>
<feature type="region of interest" description="Disordered" evidence="2">
    <location>
        <begin position="293"/>
        <end position="327"/>
    </location>
</feature>
<dbReference type="PANTHER" id="PTHR46361">
    <property type="entry name" value="ELECTRON CARRIER/ PROTEIN DISULFIDE OXIDOREDUCTASE"/>
    <property type="match status" value="1"/>
</dbReference>
<evidence type="ECO:0000256" key="1">
    <source>
        <dbReference type="SAM" id="Coils"/>
    </source>
</evidence>
<keyword evidence="1" id="KW-0175">Coiled coil</keyword>
<dbReference type="AlphaFoldDB" id="A0AAV7YKE6"/>
<feature type="region of interest" description="Disordered" evidence="2">
    <location>
        <begin position="460"/>
        <end position="483"/>
    </location>
</feature>
<feature type="region of interest" description="Disordered" evidence="2">
    <location>
        <begin position="340"/>
        <end position="372"/>
    </location>
</feature>
<reference evidence="4" key="1">
    <citation type="submission" date="2022-08" db="EMBL/GenBank/DDBJ databases">
        <title>Novel sulphate-reducing endosymbionts in the free-living metamonad Anaeramoeba.</title>
        <authorList>
            <person name="Jerlstrom-Hultqvist J."/>
            <person name="Cepicka I."/>
            <person name="Gallot-Lavallee L."/>
            <person name="Salas-Leiva D."/>
            <person name="Curtis B.A."/>
            <person name="Zahonova K."/>
            <person name="Pipaliya S."/>
            <person name="Dacks J."/>
            <person name="Roger A.J."/>
        </authorList>
    </citation>
    <scope>NUCLEOTIDE SEQUENCE</scope>
    <source>
        <strain evidence="4">Busselton2</strain>
    </source>
</reference>
<feature type="coiled-coil region" evidence="1">
    <location>
        <begin position="169"/>
        <end position="230"/>
    </location>
</feature>
<dbReference type="EMBL" id="JANTQA010000051">
    <property type="protein sequence ID" value="KAJ3430321.1"/>
    <property type="molecule type" value="Genomic_DNA"/>
</dbReference>
<proteinExistence type="predicted"/>
<dbReference type="InterPro" id="IPR044926">
    <property type="entry name" value="RGS_subdomain_2"/>
</dbReference>
<evidence type="ECO:0000259" key="3">
    <source>
        <dbReference type="PROSITE" id="PS50132"/>
    </source>
</evidence>
<feature type="compositionally biased region" description="Basic and acidic residues" evidence="2">
    <location>
        <begin position="318"/>
        <end position="327"/>
    </location>
</feature>
<name>A0AAV7YKE6_9EUKA</name>
<evidence type="ECO:0000256" key="2">
    <source>
        <dbReference type="SAM" id="MobiDB-lite"/>
    </source>
</evidence>
<dbReference type="CDD" id="cd07440">
    <property type="entry name" value="RGS"/>
    <property type="match status" value="1"/>
</dbReference>
<comment type="caution">
    <text evidence="4">The sequence shown here is derived from an EMBL/GenBank/DDBJ whole genome shotgun (WGS) entry which is preliminary data.</text>
</comment>
<evidence type="ECO:0000313" key="4">
    <source>
        <dbReference type="EMBL" id="KAJ3430321.1"/>
    </source>
</evidence>
<dbReference type="SMART" id="SM00315">
    <property type="entry name" value="RGS"/>
    <property type="match status" value="1"/>
</dbReference>
<sequence length="918" mass="108682">MLLRVQKPEPARTSTSKDVYTTYKKHKLRKKSWKNLHLFPAKSKVGKKNRKINHQKNNTKNQERVVKVGENETNQITNNINNLDFDDKYQKRNLEKELKYLTKKLKSLRGKQPKSNPKHELRKQELKVKKLEKISKIVKENNALKAKKKILTKLLRHFSELQTEHKLICSETNTLLKKLKKENMELAESKKQNEDFYKLKQSTKVGRHLLEAKAKMLGILQDQFKKLENRERKIQFEIDQRQTKIHPGHELLKNHQIISQTSIQIIRQKREQKNLLKQILEYRELIGDLSEHSTENGYRNKIESDTEHTLNTDSTDNTDDHSEMDTVKRRKDMGNIVIKTEKLLKHKKTKKKKKKNHKKKKNDQDQKEQGTYIKVQELGSKNDGFESKRSDIYFDDFGLNTTNVQNSHLQKKSEMDRLRLSDHGTNSKKFQNINHSTSMPELKIPKEFINSIALNTATTKSGNSETEKHYTSEGHYLQKRKKSKEMETKESNIAITSLEQLLSIPKGVDYFKEFLCQELNQENIMFFQEVKNLKNSCPNLKQLAKASKRIFEKFIKPESLFEINIISKMRKEIIKSIQKKNYSLNMFDKAQEVVFDHMNLNSWKGFQESLLYLKLIKSLRNDQKFIFSPNRKKLKLARQVKTNNLLNDEINSENSLNITYKLAEQMVSILMNLFDAHYSVSRSTINLKTISKSISFQKFVHLTGNLQLVDLSRMSDNERLAFFLNIYNTLFLHSLIVYGFPSLKDRNALRQFFSNHRYLIGNHYFSLDDIYNGVLRGNKNVKLSQNYFKSNDIRQKFQSKDFFPNIHFACYNLHFQNKIQIFHPNRLTEQLNSATQYSLKHLFQFENNTIFLPKFFENYQKDFNGKENLLGWFSIYYQTNEQFTNYKIKFNNIPSKSTSRRFFLKFNNNIGSKFLNKF</sequence>
<feature type="domain" description="RGS" evidence="3">
    <location>
        <begin position="497"/>
        <end position="616"/>
    </location>
</feature>
<dbReference type="InterPro" id="IPR006869">
    <property type="entry name" value="DUF547"/>
</dbReference>
<dbReference type="PROSITE" id="PS50132">
    <property type="entry name" value="RGS"/>
    <property type="match status" value="1"/>
</dbReference>
<accession>A0AAV7YKE6</accession>
<dbReference type="Proteomes" id="UP001146793">
    <property type="component" value="Unassembled WGS sequence"/>
</dbReference>
<dbReference type="Pfam" id="PF00615">
    <property type="entry name" value="RGS"/>
    <property type="match status" value="1"/>
</dbReference>